<accession>A0A6P0ULZ3</accession>
<dbReference type="EMBL" id="JAABOO010000002">
    <property type="protein sequence ID" value="NER13450.1"/>
    <property type="molecule type" value="Genomic_DNA"/>
</dbReference>
<dbReference type="RefSeq" id="WP_163606489.1">
    <property type="nucleotide sequence ID" value="NZ_JAABOO010000002.1"/>
</dbReference>
<dbReference type="AlphaFoldDB" id="A0A6P0ULZ3"/>
<reference evidence="1 2" key="1">
    <citation type="submission" date="2020-01" db="EMBL/GenBank/DDBJ databases">
        <title>Leptobacterium flavescens.</title>
        <authorList>
            <person name="Wang G."/>
        </authorList>
    </citation>
    <scope>NUCLEOTIDE SEQUENCE [LARGE SCALE GENOMIC DNA]</scope>
    <source>
        <strain evidence="1 2">KCTC 22160</strain>
    </source>
</reference>
<keyword evidence="2" id="KW-1185">Reference proteome</keyword>
<evidence type="ECO:0000313" key="1">
    <source>
        <dbReference type="EMBL" id="NER13450.1"/>
    </source>
</evidence>
<organism evidence="1 2">
    <name type="scientific">Leptobacterium flavescens</name>
    <dbReference type="NCBI Taxonomy" id="472055"/>
    <lineage>
        <taxon>Bacteria</taxon>
        <taxon>Pseudomonadati</taxon>
        <taxon>Bacteroidota</taxon>
        <taxon>Flavobacteriia</taxon>
        <taxon>Flavobacteriales</taxon>
        <taxon>Flavobacteriaceae</taxon>
        <taxon>Leptobacterium</taxon>
    </lineage>
</organism>
<evidence type="ECO:0000313" key="2">
    <source>
        <dbReference type="Proteomes" id="UP000468581"/>
    </source>
</evidence>
<name>A0A6P0ULZ3_9FLAO</name>
<proteinExistence type="predicted"/>
<gene>
    <name evidence="1" type="ORF">GWK08_08385</name>
</gene>
<protein>
    <submittedName>
        <fullName evidence="1">Uncharacterized protein</fullName>
    </submittedName>
</protein>
<comment type="caution">
    <text evidence="1">The sequence shown here is derived from an EMBL/GenBank/DDBJ whole genome shotgun (WGS) entry which is preliminary data.</text>
</comment>
<dbReference type="Proteomes" id="UP000468581">
    <property type="component" value="Unassembled WGS sequence"/>
</dbReference>
<sequence>MMKKTQEQCYKCGDTSKNQLEELYGYTICNSCKSRLGLFLDPTIEKHVLSFRETKREDPTKPTYKEEVAFRLDCLDKDYISKKIKLLHIQDRINNLS</sequence>